<reference evidence="2" key="1">
    <citation type="submission" date="2021-05" db="EMBL/GenBank/DDBJ databases">
        <title>Comparative genomics of three Colletotrichum scovillei strains and genetic complementation revealed genes involved fungal growth and virulence on chili pepper.</title>
        <authorList>
            <person name="Hsieh D.-K."/>
            <person name="Chuang S.-C."/>
            <person name="Chen C.-Y."/>
            <person name="Chao Y.-T."/>
            <person name="Lu M.-Y.J."/>
            <person name="Lee M.-H."/>
            <person name="Shih M.-C."/>
        </authorList>
    </citation>
    <scope>NUCLEOTIDE SEQUENCE</scope>
    <source>
        <strain evidence="2">Coll-153</strain>
    </source>
</reference>
<sequence>MMVSVLIALEFFVVTTATITVSIAFLPVAGLRWLYWLGQRANW</sequence>
<evidence type="ECO:0000256" key="1">
    <source>
        <dbReference type="SAM" id="Phobius"/>
    </source>
</evidence>
<keyword evidence="1" id="KW-1133">Transmembrane helix</keyword>
<evidence type="ECO:0000313" key="2">
    <source>
        <dbReference type="EMBL" id="KAG7042423.1"/>
    </source>
</evidence>
<accession>A0A9P7QWM6</accession>
<feature type="transmembrane region" description="Helical" evidence="1">
    <location>
        <begin position="6"/>
        <end position="35"/>
    </location>
</feature>
<dbReference type="AlphaFoldDB" id="A0A9P7QWM6"/>
<dbReference type="Proteomes" id="UP000699042">
    <property type="component" value="Unassembled WGS sequence"/>
</dbReference>
<keyword evidence="1" id="KW-0472">Membrane</keyword>
<gene>
    <name evidence="2" type="ORF">JMJ77_010522</name>
</gene>
<protein>
    <submittedName>
        <fullName evidence="2">Reticulocyte-binding protein-like protein</fullName>
    </submittedName>
</protein>
<feature type="non-terminal residue" evidence="2">
    <location>
        <position position="43"/>
    </location>
</feature>
<name>A0A9P7QWM6_9PEZI</name>
<evidence type="ECO:0000313" key="3">
    <source>
        <dbReference type="Proteomes" id="UP000699042"/>
    </source>
</evidence>
<keyword evidence="1" id="KW-0812">Transmembrane</keyword>
<proteinExistence type="predicted"/>
<keyword evidence="3" id="KW-1185">Reference proteome</keyword>
<dbReference type="EMBL" id="JAESDN010000013">
    <property type="protein sequence ID" value="KAG7042423.1"/>
    <property type="molecule type" value="Genomic_DNA"/>
</dbReference>
<comment type="caution">
    <text evidence="2">The sequence shown here is derived from an EMBL/GenBank/DDBJ whole genome shotgun (WGS) entry which is preliminary data.</text>
</comment>
<organism evidence="2 3">
    <name type="scientific">Colletotrichum scovillei</name>
    <dbReference type="NCBI Taxonomy" id="1209932"/>
    <lineage>
        <taxon>Eukaryota</taxon>
        <taxon>Fungi</taxon>
        <taxon>Dikarya</taxon>
        <taxon>Ascomycota</taxon>
        <taxon>Pezizomycotina</taxon>
        <taxon>Sordariomycetes</taxon>
        <taxon>Hypocreomycetidae</taxon>
        <taxon>Glomerellales</taxon>
        <taxon>Glomerellaceae</taxon>
        <taxon>Colletotrichum</taxon>
        <taxon>Colletotrichum acutatum species complex</taxon>
    </lineage>
</organism>